<evidence type="ECO:0000256" key="1">
    <source>
        <dbReference type="ARBA" id="ARBA00022801"/>
    </source>
</evidence>
<evidence type="ECO:0000313" key="4">
    <source>
        <dbReference type="EMBL" id="TWH81815.1"/>
    </source>
</evidence>
<dbReference type="GO" id="GO:0016787">
    <property type="term" value="F:hydrolase activity"/>
    <property type="evidence" value="ECO:0007669"/>
    <property type="project" value="UniProtKB-UniRule"/>
</dbReference>
<dbReference type="SUPFAM" id="SSF56281">
    <property type="entry name" value="Metallo-hydrolase/oxidoreductase"/>
    <property type="match status" value="1"/>
</dbReference>
<dbReference type="InterPro" id="IPR050114">
    <property type="entry name" value="UPF0173_UPF0282_UlaG_hydrolase"/>
</dbReference>
<dbReference type="RefSeq" id="WP_145082059.1">
    <property type="nucleotide sequence ID" value="NZ_DAMBUX010000020.1"/>
</dbReference>
<dbReference type="Gene3D" id="3.60.15.10">
    <property type="entry name" value="Ribonuclease Z/Hydroxyacylglutathione hydrolase-like"/>
    <property type="match status" value="1"/>
</dbReference>
<dbReference type="SMART" id="SM00849">
    <property type="entry name" value="Lactamase_B"/>
    <property type="match status" value="1"/>
</dbReference>
<feature type="domain" description="Metallo-beta-lactamase" evidence="3">
    <location>
        <begin position="7"/>
        <end position="191"/>
    </location>
</feature>
<sequence>MKLTYLGHSALLIEEGHFKGIIDPFISGNPLSKTSVDSLVDITHIFVTHGHGDHIGDAVEIARANNALIIANHEICAYLNRFKVRTHSMHIGGRRKFDFGTVKMTNALHGSGISDGGTIICGGNPCGFIIEVGGIKVYHAGDTGLTLDMKLLEDEKIDAAFLPIGGNYTMDADDAAIAAGFIKAKITVPIHYDTFGLIKADPFYFKSKVNSSEVVVLELNEGININANI</sequence>
<dbReference type="PANTHER" id="PTHR43546:SF3">
    <property type="entry name" value="UPF0173 METAL-DEPENDENT HYDROLASE MJ1163"/>
    <property type="match status" value="1"/>
</dbReference>
<evidence type="ECO:0000313" key="5">
    <source>
        <dbReference type="Proteomes" id="UP000315343"/>
    </source>
</evidence>
<dbReference type="NCBIfam" id="NF001911">
    <property type="entry name" value="PRK00685.1"/>
    <property type="match status" value="1"/>
</dbReference>
<protein>
    <recommendedName>
        <fullName evidence="2">UPF0173 metal-dependent hydrolase LY60_01572</fullName>
    </recommendedName>
</protein>
<organism evidence="4 5">
    <name type="scientific">Sedimentibacter saalensis</name>
    <dbReference type="NCBI Taxonomy" id="130788"/>
    <lineage>
        <taxon>Bacteria</taxon>
        <taxon>Bacillati</taxon>
        <taxon>Bacillota</taxon>
        <taxon>Tissierellia</taxon>
        <taxon>Sedimentibacter</taxon>
    </lineage>
</organism>
<reference evidence="4 5" key="1">
    <citation type="submission" date="2019-07" db="EMBL/GenBank/DDBJ databases">
        <title>Genomic Encyclopedia of Type Strains, Phase I: the one thousand microbial genomes (KMG-I) project.</title>
        <authorList>
            <person name="Kyrpides N."/>
        </authorList>
    </citation>
    <scope>NUCLEOTIDE SEQUENCE [LARGE SCALE GENOMIC DNA]</scope>
    <source>
        <strain evidence="4 5">DSM 13558</strain>
    </source>
</reference>
<dbReference type="Pfam" id="PF12706">
    <property type="entry name" value="Lactamase_B_2"/>
    <property type="match status" value="1"/>
</dbReference>
<proteinExistence type="inferred from homology"/>
<accession>A0A562JFT1</accession>
<dbReference type="HAMAP" id="MF_00457">
    <property type="entry name" value="UPF0173"/>
    <property type="match status" value="1"/>
</dbReference>
<dbReference type="Proteomes" id="UP000315343">
    <property type="component" value="Unassembled WGS sequence"/>
</dbReference>
<keyword evidence="5" id="KW-1185">Reference proteome</keyword>
<keyword evidence="1 2" id="KW-0378">Hydrolase</keyword>
<dbReference type="PANTHER" id="PTHR43546">
    <property type="entry name" value="UPF0173 METAL-DEPENDENT HYDROLASE MJ1163-RELATED"/>
    <property type="match status" value="1"/>
</dbReference>
<name>A0A562JFT1_9FIRM</name>
<comment type="caution">
    <text evidence="4">The sequence shown here is derived from an EMBL/GenBank/DDBJ whole genome shotgun (WGS) entry which is preliminary data.</text>
</comment>
<dbReference type="InterPro" id="IPR022877">
    <property type="entry name" value="UPF0173"/>
</dbReference>
<dbReference type="InterPro" id="IPR036866">
    <property type="entry name" value="RibonucZ/Hydroxyglut_hydro"/>
</dbReference>
<gene>
    <name evidence="4" type="ORF">LY60_01572</name>
</gene>
<comment type="similarity">
    <text evidence="2">Belongs to the UPF0173 family.</text>
</comment>
<dbReference type="InterPro" id="IPR001279">
    <property type="entry name" value="Metallo-B-lactamas"/>
</dbReference>
<dbReference type="EMBL" id="VLKH01000003">
    <property type="protein sequence ID" value="TWH81815.1"/>
    <property type="molecule type" value="Genomic_DNA"/>
</dbReference>
<evidence type="ECO:0000259" key="3">
    <source>
        <dbReference type="SMART" id="SM00849"/>
    </source>
</evidence>
<dbReference type="OrthoDB" id="9789133at2"/>
<evidence type="ECO:0000256" key="2">
    <source>
        <dbReference type="HAMAP-Rule" id="MF_00457"/>
    </source>
</evidence>
<dbReference type="AlphaFoldDB" id="A0A562JFT1"/>